<feature type="region of interest" description="Disordered" evidence="1">
    <location>
        <begin position="9"/>
        <end position="33"/>
    </location>
</feature>
<reference evidence="2 3" key="1">
    <citation type="submission" date="2020-08" db="EMBL/GenBank/DDBJ databases">
        <title>Functional genomics of gut bacteria from endangered species of beetles.</title>
        <authorList>
            <person name="Carlos-Shanley C."/>
        </authorList>
    </citation>
    <scope>NUCLEOTIDE SEQUENCE [LARGE SCALE GENOMIC DNA]</scope>
    <source>
        <strain evidence="2 3">S00245</strain>
    </source>
</reference>
<protein>
    <recommendedName>
        <fullName evidence="4">ParB/Sulfiredoxin domain-containing protein</fullName>
    </recommendedName>
</protein>
<gene>
    <name evidence="2" type="ORF">HNO88_001600</name>
</gene>
<dbReference type="Proteomes" id="UP000555448">
    <property type="component" value="Unassembled WGS sequence"/>
</dbReference>
<name>A0A7W7K8R2_9SPHN</name>
<organism evidence="2 3">
    <name type="scientific">Novosphingobium chloroacetimidivorans</name>
    <dbReference type="NCBI Taxonomy" id="1428314"/>
    <lineage>
        <taxon>Bacteria</taxon>
        <taxon>Pseudomonadati</taxon>
        <taxon>Pseudomonadota</taxon>
        <taxon>Alphaproteobacteria</taxon>
        <taxon>Sphingomonadales</taxon>
        <taxon>Sphingomonadaceae</taxon>
        <taxon>Novosphingobium</taxon>
    </lineage>
</organism>
<keyword evidence="3" id="KW-1185">Reference proteome</keyword>
<dbReference type="SUPFAM" id="SSF110849">
    <property type="entry name" value="ParB/Sulfiredoxin"/>
    <property type="match status" value="1"/>
</dbReference>
<accession>A0A7W7K8R2</accession>
<dbReference type="AlphaFoldDB" id="A0A7W7K8R2"/>
<proteinExistence type="predicted"/>
<dbReference type="InterPro" id="IPR036086">
    <property type="entry name" value="ParB/Sulfiredoxin_sf"/>
</dbReference>
<evidence type="ECO:0000256" key="1">
    <source>
        <dbReference type="SAM" id="MobiDB-lite"/>
    </source>
</evidence>
<sequence>MADVLEAALTPSPPAKRWDRPLGMPPSIENRSPDELNIDDAYQRSIDTGPSRALIQKIAKGWDWRMCLPLVVSKRDDGSLWVLDGQHRLAAAKLRGDIPYLPCCVSIYGGIQAEASMFVAMNRARRAINRLDDFHAAIAGGDNDALIVAQMVEAAGFTISRKTGSAAWAPGEVAFTSAINSIRRKHGERVCRVALEMMAQAFPGQRLSAGSSIFTAICRIIVNPPRDLDQACLAKALQAFDMAGWSSFLAAIKGGDTRAQRLREVLLLAYEDTRLARA</sequence>
<dbReference type="Pfam" id="PF20188">
    <property type="entry name" value="DUF6551"/>
    <property type="match status" value="1"/>
</dbReference>
<evidence type="ECO:0000313" key="3">
    <source>
        <dbReference type="Proteomes" id="UP000555448"/>
    </source>
</evidence>
<dbReference type="InterPro" id="IPR046681">
    <property type="entry name" value="DUF6551"/>
</dbReference>
<dbReference type="EMBL" id="JACHLR010000005">
    <property type="protein sequence ID" value="MBB4858281.1"/>
    <property type="molecule type" value="Genomic_DNA"/>
</dbReference>
<evidence type="ECO:0008006" key="4">
    <source>
        <dbReference type="Google" id="ProtNLM"/>
    </source>
</evidence>
<evidence type="ECO:0000313" key="2">
    <source>
        <dbReference type="EMBL" id="MBB4858281.1"/>
    </source>
</evidence>
<comment type="caution">
    <text evidence="2">The sequence shown here is derived from an EMBL/GenBank/DDBJ whole genome shotgun (WGS) entry which is preliminary data.</text>
</comment>